<dbReference type="PROSITE" id="PS51257">
    <property type="entry name" value="PROKAR_LIPOPROTEIN"/>
    <property type="match status" value="1"/>
</dbReference>
<gene>
    <name evidence="1" type="ORF">ES676_08725</name>
</gene>
<dbReference type="Proteomes" id="UP000323324">
    <property type="component" value="Unassembled WGS sequence"/>
</dbReference>
<keyword evidence="1" id="KW-0378">Hydrolase</keyword>
<keyword evidence="2" id="KW-1185">Reference proteome</keyword>
<reference evidence="1 2" key="1">
    <citation type="submission" date="2019-08" db="EMBL/GenBank/DDBJ databases">
        <title>Genomes of Antarctic Bizionia species.</title>
        <authorList>
            <person name="Bowman J.P."/>
        </authorList>
    </citation>
    <scope>NUCLEOTIDE SEQUENCE [LARGE SCALE GENOMIC DNA]</scope>
    <source>
        <strain evidence="1 2">HFD</strain>
    </source>
</reference>
<evidence type="ECO:0000313" key="1">
    <source>
        <dbReference type="EMBL" id="TYB73817.1"/>
    </source>
</evidence>
<dbReference type="GO" id="GO:0004180">
    <property type="term" value="F:carboxypeptidase activity"/>
    <property type="evidence" value="ECO:0007669"/>
    <property type="project" value="UniProtKB-KW"/>
</dbReference>
<dbReference type="RefSeq" id="WP_148369943.1">
    <property type="nucleotide sequence ID" value="NZ_VSKM01000008.1"/>
</dbReference>
<comment type="caution">
    <text evidence="1">The sequence shown here is derived from an EMBL/GenBank/DDBJ whole genome shotgun (WGS) entry which is preliminary data.</text>
</comment>
<keyword evidence="1" id="KW-0121">Carboxypeptidase</keyword>
<sequence length="166" mass="19026">MRNFFTSIVILFLLCSCDCQIIVSGKIISSETGKPINGAKIEMVGKNITSESNQNGLFKIGDMSGFCYDPKIEVTYEGHKPFLIELESESEFQNFKLKKQSEFIEYEEPFYPNPYNKNTFVTGTWVEKYSGNFKIKSDSLIIYLDEKKINKEIELIKGKLKKKNSG</sequence>
<dbReference type="InterPro" id="IPR008969">
    <property type="entry name" value="CarboxyPept-like_regulatory"/>
</dbReference>
<accession>A0A8H2LLH6</accession>
<dbReference type="EMBL" id="VSKM01000008">
    <property type="protein sequence ID" value="TYB73817.1"/>
    <property type="molecule type" value="Genomic_DNA"/>
</dbReference>
<dbReference type="Gene3D" id="2.60.40.1120">
    <property type="entry name" value="Carboxypeptidase-like, regulatory domain"/>
    <property type="match status" value="1"/>
</dbReference>
<evidence type="ECO:0000313" key="2">
    <source>
        <dbReference type="Proteomes" id="UP000323324"/>
    </source>
</evidence>
<keyword evidence="1" id="KW-0645">Protease</keyword>
<proteinExistence type="predicted"/>
<name>A0A8H2LLH6_9FLAO</name>
<protein>
    <submittedName>
        <fullName evidence="1">Carboxypeptidase-like regulatory domain-containing protein</fullName>
    </submittedName>
</protein>
<organism evidence="1 2">
    <name type="scientific">Bizionia saleffrena</name>
    <dbReference type="NCBI Taxonomy" id="291189"/>
    <lineage>
        <taxon>Bacteria</taxon>
        <taxon>Pseudomonadati</taxon>
        <taxon>Bacteroidota</taxon>
        <taxon>Flavobacteriia</taxon>
        <taxon>Flavobacteriales</taxon>
        <taxon>Flavobacteriaceae</taxon>
        <taxon>Bizionia</taxon>
    </lineage>
</organism>
<dbReference type="AlphaFoldDB" id="A0A8H2LLH6"/>
<dbReference type="SUPFAM" id="SSF49464">
    <property type="entry name" value="Carboxypeptidase regulatory domain-like"/>
    <property type="match status" value="1"/>
</dbReference>